<dbReference type="InterPro" id="IPR018958">
    <property type="entry name" value="Knr4/Smi1-like_dom"/>
</dbReference>
<evidence type="ECO:0000313" key="2">
    <source>
        <dbReference type="EMBL" id="VYU67055.1"/>
    </source>
</evidence>
<evidence type="ECO:0000259" key="1">
    <source>
        <dbReference type="Pfam" id="PF09346"/>
    </source>
</evidence>
<dbReference type="Gene3D" id="3.40.1580.10">
    <property type="entry name" value="SMI1/KNR4-like"/>
    <property type="match status" value="1"/>
</dbReference>
<protein>
    <submittedName>
        <fullName evidence="2">SMI1 / KNR4 family protein</fullName>
    </submittedName>
</protein>
<organism evidence="2">
    <name type="scientific">Clostridium tertium</name>
    <dbReference type="NCBI Taxonomy" id="1559"/>
    <lineage>
        <taxon>Bacteria</taxon>
        <taxon>Bacillati</taxon>
        <taxon>Bacillota</taxon>
        <taxon>Clostridia</taxon>
        <taxon>Eubacteriales</taxon>
        <taxon>Clostridiaceae</taxon>
        <taxon>Clostridium</taxon>
    </lineage>
</organism>
<dbReference type="AlphaFoldDB" id="A0A6N3GRT7"/>
<feature type="domain" description="Knr4/Smi1-like" evidence="1">
    <location>
        <begin position="3"/>
        <end position="126"/>
    </location>
</feature>
<dbReference type="InterPro" id="IPR037883">
    <property type="entry name" value="Knr4/Smi1-like_sf"/>
</dbReference>
<accession>A0A6N3GRT7</accession>
<proteinExistence type="predicted"/>
<name>A0A6N3GRT7_9CLOT</name>
<reference evidence="2" key="1">
    <citation type="submission" date="2019-11" db="EMBL/GenBank/DDBJ databases">
        <authorList>
            <person name="Feng L."/>
        </authorList>
    </citation>
    <scope>NUCLEOTIDE SEQUENCE</scope>
    <source>
        <strain evidence="2">CTertiumLFYP3</strain>
    </source>
</reference>
<sequence length="130" mass="15419">MLDIEKRLNIKFPKEYIDFINNIDAINGKKIILLDEEENKVIKNFLSLDEEIEDSIIQIYNEYRNIMLEGVIPIATTEDEDYICLYYETDRENLLKVIIWSYELALDQYGEGMFSVSNSFSEFIEKLLIE</sequence>
<dbReference type="Pfam" id="PF09346">
    <property type="entry name" value="SMI1_KNR4"/>
    <property type="match status" value="1"/>
</dbReference>
<dbReference type="RefSeq" id="WP_156627854.1">
    <property type="nucleotide sequence ID" value="NZ_CACRTO010000049.1"/>
</dbReference>
<dbReference type="SUPFAM" id="SSF160631">
    <property type="entry name" value="SMI1/KNR4-like"/>
    <property type="match status" value="1"/>
</dbReference>
<gene>
    <name evidence="2" type="ORF">CTLFYP3_00062</name>
</gene>
<dbReference type="EMBL" id="CACRTO010000049">
    <property type="protein sequence ID" value="VYU67055.1"/>
    <property type="molecule type" value="Genomic_DNA"/>
</dbReference>